<keyword evidence="1" id="KW-1133">Transmembrane helix</keyword>
<dbReference type="Proteomes" id="UP000483286">
    <property type="component" value="Unassembled WGS sequence"/>
</dbReference>
<name>A0A7C9M6W7_9DEIO</name>
<evidence type="ECO:0000313" key="3">
    <source>
        <dbReference type="Proteomes" id="UP000483286"/>
    </source>
</evidence>
<evidence type="ECO:0000313" key="2">
    <source>
        <dbReference type="EMBL" id="MVN85923.1"/>
    </source>
</evidence>
<dbReference type="AlphaFoldDB" id="A0A7C9M6W7"/>
<accession>A0A7C9M6W7</accession>
<dbReference type="EMBL" id="WQLB01000003">
    <property type="protein sequence ID" value="MVN85923.1"/>
    <property type="molecule type" value="Genomic_DNA"/>
</dbReference>
<sequence length="236" mass="23864">MTAPAPSSLPGDPPAFPTYRLQTFLPAFLLGWGLGAALTFAVRGAGAALLAGPCEGRTLLALLVPLLLGPGGLAFTAANWRRPRRAALGLGLVVASLLPALFVGAQDIGGLRRSGCAGGYVVLATLQGGQPGDSISTLSLPAGGTRTLSARIGGFTAQTHPGVFTLTGASSAPGLQVSLPRTQVRAGELFTLTVKARPETPVNSYTVGVRAVTTQQGHKAEATATLEVNVRPAPAP</sequence>
<feature type="transmembrane region" description="Helical" evidence="1">
    <location>
        <begin position="59"/>
        <end position="80"/>
    </location>
</feature>
<dbReference type="RefSeq" id="WP_157457964.1">
    <property type="nucleotide sequence ID" value="NZ_WQLB01000003.1"/>
</dbReference>
<reference evidence="2 3" key="1">
    <citation type="submission" date="2019-12" db="EMBL/GenBank/DDBJ databases">
        <title>Deinococcus sp. HMF7620 Genome sequencing and assembly.</title>
        <authorList>
            <person name="Kang H."/>
            <person name="Kim H."/>
            <person name="Joh K."/>
        </authorList>
    </citation>
    <scope>NUCLEOTIDE SEQUENCE [LARGE SCALE GENOMIC DNA]</scope>
    <source>
        <strain evidence="2 3">HMF7620</strain>
    </source>
</reference>
<keyword evidence="3" id="KW-1185">Reference proteome</keyword>
<evidence type="ECO:0000256" key="1">
    <source>
        <dbReference type="SAM" id="Phobius"/>
    </source>
</evidence>
<feature type="transmembrane region" description="Helical" evidence="1">
    <location>
        <begin position="86"/>
        <end position="105"/>
    </location>
</feature>
<gene>
    <name evidence="2" type="ORF">GO986_04000</name>
</gene>
<comment type="caution">
    <text evidence="2">The sequence shown here is derived from an EMBL/GenBank/DDBJ whole genome shotgun (WGS) entry which is preliminary data.</text>
</comment>
<keyword evidence="1" id="KW-0812">Transmembrane</keyword>
<protein>
    <submittedName>
        <fullName evidence="2">Uncharacterized protein</fullName>
    </submittedName>
</protein>
<feature type="transmembrane region" description="Helical" evidence="1">
    <location>
        <begin position="29"/>
        <end position="52"/>
    </location>
</feature>
<keyword evidence="1" id="KW-0472">Membrane</keyword>
<organism evidence="2 3">
    <name type="scientific">Deinococcus arboris</name>
    <dbReference type="NCBI Taxonomy" id="2682977"/>
    <lineage>
        <taxon>Bacteria</taxon>
        <taxon>Thermotogati</taxon>
        <taxon>Deinococcota</taxon>
        <taxon>Deinococci</taxon>
        <taxon>Deinococcales</taxon>
        <taxon>Deinococcaceae</taxon>
        <taxon>Deinococcus</taxon>
    </lineage>
</organism>
<proteinExistence type="predicted"/>